<evidence type="ECO:0000313" key="3">
    <source>
        <dbReference type="Proteomes" id="UP000186607"/>
    </source>
</evidence>
<dbReference type="AlphaFoldDB" id="A0A1U7NWB3"/>
<keyword evidence="3" id="KW-1185">Reference proteome</keyword>
<name>A0A1U7NWB3_9DEIO</name>
<sequence>MTSREEIKIKIDALSDASFEEVAQLIEQKARIERHLAALSAFQEGWTPEEQAAWNEGTKRRPWRTTELESPE</sequence>
<dbReference type="EMBL" id="MSTI01000108">
    <property type="protein sequence ID" value="OLV17211.1"/>
    <property type="molecule type" value="Genomic_DNA"/>
</dbReference>
<accession>A0A1U7NWB3</accession>
<gene>
    <name evidence="2" type="ORF">BOO71_0009556</name>
</gene>
<reference evidence="2 3" key="1">
    <citation type="submission" date="2017-01" db="EMBL/GenBank/DDBJ databases">
        <title>Genome Analysis of Deinococcus marmoris KOPRI26562.</title>
        <authorList>
            <person name="Kim J.H."/>
            <person name="Oh H.-M."/>
        </authorList>
    </citation>
    <scope>NUCLEOTIDE SEQUENCE [LARGE SCALE GENOMIC DNA]</scope>
    <source>
        <strain evidence="2 3">KOPRI26562</strain>
    </source>
</reference>
<feature type="region of interest" description="Disordered" evidence="1">
    <location>
        <begin position="48"/>
        <end position="72"/>
    </location>
</feature>
<evidence type="ECO:0000313" key="2">
    <source>
        <dbReference type="EMBL" id="OLV17211.1"/>
    </source>
</evidence>
<dbReference type="Proteomes" id="UP000186607">
    <property type="component" value="Unassembled WGS sequence"/>
</dbReference>
<proteinExistence type="predicted"/>
<dbReference type="RefSeq" id="WP_075834093.1">
    <property type="nucleotide sequence ID" value="NZ_MSTI01000108.1"/>
</dbReference>
<protein>
    <submittedName>
        <fullName evidence="2">Uncharacterized protein</fullName>
    </submittedName>
</protein>
<dbReference type="OrthoDB" id="71685at2"/>
<evidence type="ECO:0000256" key="1">
    <source>
        <dbReference type="SAM" id="MobiDB-lite"/>
    </source>
</evidence>
<comment type="caution">
    <text evidence="2">The sequence shown here is derived from an EMBL/GenBank/DDBJ whole genome shotgun (WGS) entry which is preliminary data.</text>
</comment>
<dbReference type="STRING" id="249408.BOO71_0009556"/>
<organism evidence="2 3">
    <name type="scientific">Deinococcus marmoris</name>
    <dbReference type="NCBI Taxonomy" id="249408"/>
    <lineage>
        <taxon>Bacteria</taxon>
        <taxon>Thermotogati</taxon>
        <taxon>Deinococcota</taxon>
        <taxon>Deinococci</taxon>
        <taxon>Deinococcales</taxon>
        <taxon>Deinococcaceae</taxon>
        <taxon>Deinococcus</taxon>
    </lineage>
</organism>